<protein>
    <submittedName>
        <fullName evidence="1">Uncharacterized protein</fullName>
    </submittedName>
</protein>
<dbReference type="OrthoDB" id="5988618at2759"/>
<sequence length="171" mass="19888">MTQNVYTVPLPTKLSLQGNLKKNWDKFKQLWDSYEIVTGLNEKEEKIRVAAFITCIGSEALEIHNALPYENEADRQKLSKILDLWEKYCVGKTNVIFERYKFHNCDQAISETFDEYIVKLRNLAKTCDFGPLKEEMIRDRIVCGITSRAVRKKLLQTADLDLEKCIIFVSC</sequence>
<reference evidence="1" key="1">
    <citation type="submission" date="2021-10" db="EMBL/GenBank/DDBJ databases">
        <title>Tropical sea cucumber genome reveals ecological adaptation and Cuvierian tubules defense mechanism.</title>
        <authorList>
            <person name="Chen T."/>
        </authorList>
    </citation>
    <scope>NUCLEOTIDE SEQUENCE</scope>
    <source>
        <strain evidence="1">Nanhai2018</strain>
        <tissue evidence="1">Muscle</tissue>
    </source>
</reference>
<organism evidence="1 2">
    <name type="scientific">Holothuria leucospilota</name>
    <name type="common">Black long sea cucumber</name>
    <name type="synonym">Mertensiothuria leucospilota</name>
    <dbReference type="NCBI Taxonomy" id="206669"/>
    <lineage>
        <taxon>Eukaryota</taxon>
        <taxon>Metazoa</taxon>
        <taxon>Echinodermata</taxon>
        <taxon>Eleutherozoa</taxon>
        <taxon>Echinozoa</taxon>
        <taxon>Holothuroidea</taxon>
        <taxon>Aspidochirotacea</taxon>
        <taxon>Aspidochirotida</taxon>
        <taxon>Holothuriidae</taxon>
        <taxon>Holothuria</taxon>
    </lineage>
</organism>
<dbReference type="EMBL" id="JAIZAY010000019">
    <property type="protein sequence ID" value="KAJ8023536.1"/>
    <property type="molecule type" value="Genomic_DNA"/>
</dbReference>
<dbReference type="PANTHER" id="PTHR33198:SF19">
    <property type="entry name" value="CCHC-TYPE DOMAIN-CONTAINING PROTEIN"/>
    <property type="match status" value="1"/>
</dbReference>
<name>A0A9Q0YQP5_HOLLE</name>
<gene>
    <name evidence="1" type="ORF">HOLleu_36002</name>
</gene>
<comment type="caution">
    <text evidence="1">The sequence shown here is derived from an EMBL/GenBank/DDBJ whole genome shotgun (WGS) entry which is preliminary data.</text>
</comment>
<evidence type="ECO:0000313" key="1">
    <source>
        <dbReference type="EMBL" id="KAJ8023536.1"/>
    </source>
</evidence>
<keyword evidence="2" id="KW-1185">Reference proteome</keyword>
<dbReference type="AlphaFoldDB" id="A0A9Q0YQP5"/>
<dbReference type="Proteomes" id="UP001152320">
    <property type="component" value="Chromosome 19"/>
</dbReference>
<dbReference type="PANTHER" id="PTHR33198">
    <property type="entry name" value="ANK_REP_REGION DOMAIN-CONTAINING PROTEIN-RELATED"/>
    <property type="match status" value="1"/>
</dbReference>
<evidence type="ECO:0000313" key="2">
    <source>
        <dbReference type="Proteomes" id="UP001152320"/>
    </source>
</evidence>
<proteinExistence type="predicted"/>
<accession>A0A9Q0YQP5</accession>